<keyword evidence="5" id="KW-0998">Cell outer membrane</keyword>
<feature type="signal peptide" evidence="7">
    <location>
        <begin position="1"/>
        <end position="23"/>
    </location>
</feature>
<evidence type="ECO:0000313" key="9">
    <source>
        <dbReference type="Proteomes" id="UP001225378"/>
    </source>
</evidence>
<comment type="subcellular location">
    <subcellularLocation>
        <location evidence="1">Cell outer membrane</location>
    </subcellularLocation>
</comment>
<dbReference type="PANTHER" id="PTHR30026">
    <property type="entry name" value="OUTER MEMBRANE PROTEIN TOLC"/>
    <property type="match status" value="1"/>
</dbReference>
<sequence length="418" mass="47071">MKGSSLAKFCLPLLCLTATPNFAENNYIVEHVDPISIDVQLTLPQVIEQTLAKYPDRTLNQALQREADALKQRGDSWLAGSSSLSVQYLDDVVADDIGYRQISGQIQVPLWNWNQRSAGEKVAEQAQLSADKQVAVLKLQVAGLVRAALWDLALENIRYQQSKQILDISEKLLQKIRRRVDLGDLPRSDYLLAKSDYLQKRSLVTQAEAKVMHARKNYSILTGMNRIPENYTETLSEEATISDRHPLLQAVNAQIERKQAELHWVKSQGSGQPNLQIGMQNERDQRGGRAIQSAGVGISIPFGGKAFLQPQVEQANIELTQGLARREHLYRQLEKNLHEAEHALEVDEAELAIANEMKEIAERHLKMIELSFAAGEINLLDLLKIQAQTHNAIRHAKEHEVQKQRHIAFYNQAVGVQP</sequence>
<dbReference type="EMBL" id="CP157743">
    <property type="protein sequence ID" value="XBS21336.1"/>
    <property type="molecule type" value="Genomic_DNA"/>
</dbReference>
<dbReference type="Gene3D" id="1.20.1600.10">
    <property type="entry name" value="Outer membrane efflux proteins (OEP)"/>
    <property type="match status" value="1"/>
</dbReference>
<evidence type="ECO:0000256" key="2">
    <source>
        <dbReference type="ARBA" id="ARBA00022452"/>
    </source>
</evidence>
<dbReference type="GO" id="GO:0009279">
    <property type="term" value="C:cell outer membrane"/>
    <property type="evidence" value="ECO:0007669"/>
    <property type="project" value="UniProtKB-SubCell"/>
</dbReference>
<keyword evidence="3" id="KW-0812">Transmembrane</keyword>
<keyword evidence="4" id="KW-0472">Membrane</keyword>
<keyword evidence="9" id="KW-1185">Reference proteome</keyword>
<dbReference type="AlphaFoldDB" id="A0AAU7NXP8"/>
<evidence type="ECO:0000256" key="6">
    <source>
        <dbReference type="SAM" id="Coils"/>
    </source>
</evidence>
<dbReference type="GO" id="GO:0015288">
    <property type="term" value="F:porin activity"/>
    <property type="evidence" value="ECO:0007669"/>
    <property type="project" value="TreeGrafter"/>
</dbReference>
<evidence type="ECO:0000256" key="4">
    <source>
        <dbReference type="ARBA" id="ARBA00023136"/>
    </source>
</evidence>
<feature type="chain" id="PRO_5043493210" evidence="7">
    <location>
        <begin position="24"/>
        <end position="418"/>
    </location>
</feature>
<evidence type="ECO:0000256" key="1">
    <source>
        <dbReference type="ARBA" id="ARBA00004442"/>
    </source>
</evidence>
<dbReference type="PANTHER" id="PTHR30026:SF20">
    <property type="entry name" value="OUTER MEMBRANE PROTEIN TOLC"/>
    <property type="match status" value="1"/>
</dbReference>
<evidence type="ECO:0000256" key="3">
    <source>
        <dbReference type="ARBA" id="ARBA00022692"/>
    </source>
</evidence>
<evidence type="ECO:0000256" key="5">
    <source>
        <dbReference type="ARBA" id="ARBA00023237"/>
    </source>
</evidence>
<dbReference type="GO" id="GO:1990281">
    <property type="term" value="C:efflux pump complex"/>
    <property type="evidence" value="ECO:0007669"/>
    <property type="project" value="TreeGrafter"/>
</dbReference>
<evidence type="ECO:0000313" key="8">
    <source>
        <dbReference type="EMBL" id="XBS21336.1"/>
    </source>
</evidence>
<dbReference type="RefSeq" id="WP_305909675.1">
    <property type="nucleotide sequence ID" value="NZ_CP157743.1"/>
</dbReference>
<dbReference type="GO" id="GO:0015562">
    <property type="term" value="F:efflux transmembrane transporter activity"/>
    <property type="evidence" value="ECO:0007669"/>
    <property type="project" value="InterPro"/>
</dbReference>
<dbReference type="Proteomes" id="UP001225378">
    <property type="component" value="Chromosome"/>
</dbReference>
<accession>A0AAU7NXP8</accession>
<dbReference type="KEGG" id="mech:Q9L42_004210"/>
<gene>
    <name evidence="8" type="ORF">Q9L42_004210</name>
</gene>
<keyword evidence="7" id="KW-0732">Signal</keyword>
<reference evidence="8 9" key="1">
    <citation type="journal article" date="2024" name="Microbiology">
        <title>Methylomarinum rosea sp. nov., a novel halophilic methanotrophic bacterium from the hypersaline Lake Elton.</title>
        <authorList>
            <person name="Suleimanov R.Z."/>
            <person name="Oshkin I.Y."/>
            <person name="Danilova O.V."/>
            <person name="Suzina N.E."/>
            <person name="Dedysh S.N."/>
        </authorList>
    </citation>
    <scope>NUCLEOTIDE SEQUENCE [LARGE SCALE GENOMIC DNA]</scope>
    <source>
        <strain evidence="8 9">Ch1-1</strain>
    </source>
</reference>
<protein>
    <submittedName>
        <fullName evidence="8">TolC family protein</fullName>
    </submittedName>
</protein>
<organism evidence="8 9">
    <name type="scientific">Methylomarinum roseum</name>
    <dbReference type="NCBI Taxonomy" id="3067653"/>
    <lineage>
        <taxon>Bacteria</taxon>
        <taxon>Pseudomonadati</taxon>
        <taxon>Pseudomonadota</taxon>
        <taxon>Gammaproteobacteria</taxon>
        <taxon>Methylococcales</taxon>
        <taxon>Methylococcaceae</taxon>
        <taxon>Methylomarinum</taxon>
    </lineage>
</organism>
<keyword evidence="2" id="KW-1134">Transmembrane beta strand</keyword>
<proteinExistence type="predicted"/>
<name>A0AAU7NXP8_9GAMM</name>
<dbReference type="SUPFAM" id="SSF56954">
    <property type="entry name" value="Outer membrane efflux proteins (OEP)"/>
    <property type="match status" value="1"/>
</dbReference>
<keyword evidence="6" id="KW-0175">Coiled coil</keyword>
<dbReference type="InterPro" id="IPR051906">
    <property type="entry name" value="TolC-like"/>
</dbReference>
<feature type="coiled-coil region" evidence="6">
    <location>
        <begin position="323"/>
        <end position="357"/>
    </location>
</feature>
<evidence type="ECO:0000256" key="7">
    <source>
        <dbReference type="SAM" id="SignalP"/>
    </source>
</evidence>